<evidence type="ECO:0000256" key="1">
    <source>
        <dbReference type="ARBA" id="ARBA00010312"/>
    </source>
</evidence>
<protein>
    <submittedName>
        <fullName evidence="6">Anaerobic selenocysteine-containing dehydrogenase</fullName>
    </submittedName>
</protein>
<dbReference type="Pfam" id="PF01568">
    <property type="entry name" value="Molydop_binding"/>
    <property type="match status" value="1"/>
</dbReference>
<dbReference type="AlphaFoldDB" id="A0A7W4W6H7"/>
<evidence type="ECO:0000313" key="7">
    <source>
        <dbReference type="Proteomes" id="UP000537130"/>
    </source>
</evidence>
<keyword evidence="3" id="KW-0408">Iron</keyword>
<dbReference type="CDD" id="cd02782">
    <property type="entry name" value="MopB_CT_1"/>
    <property type="match status" value="1"/>
</dbReference>
<dbReference type="PANTHER" id="PTHR43742">
    <property type="entry name" value="TRIMETHYLAMINE-N-OXIDE REDUCTASE"/>
    <property type="match status" value="1"/>
</dbReference>
<dbReference type="InterPro" id="IPR006963">
    <property type="entry name" value="Mopterin_OxRdtase_4Fe-4S_dom"/>
</dbReference>
<dbReference type="GO" id="GO:0051536">
    <property type="term" value="F:iron-sulfur cluster binding"/>
    <property type="evidence" value="ECO:0007669"/>
    <property type="project" value="UniProtKB-KW"/>
</dbReference>
<proteinExistence type="inferred from homology"/>
<keyword evidence="4" id="KW-0411">Iron-sulfur</keyword>
<dbReference type="SUPFAM" id="SSF53706">
    <property type="entry name" value="Formate dehydrogenase/DMSO reductase, domains 1-3"/>
    <property type="match status" value="1"/>
</dbReference>
<feature type="domain" description="4Fe-4S Mo/W bis-MGD-type" evidence="5">
    <location>
        <begin position="3"/>
        <end position="59"/>
    </location>
</feature>
<dbReference type="Pfam" id="PF04879">
    <property type="entry name" value="Molybdop_Fe4S4"/>
    <property type="match status" value="1"/>
</dbReference>
<dbReference type="Proteomes" id="UP000537130">
    <property type="component" value="Unassembled WGS sequence"/>
</dbReference>
<dbReference type="Gene3D" id="2.40.40.20">
    <property type="match status" value="1"/>
</dbReference>
<dbReference type="PANTHER" id="PTHR43742:SF2">
    <property type="entry name" value="ASSIMILATORY NITRATE REDUCTASE CATALYTIC SUBUNIT"/>
    <property type="match status" value="1"/>
</dbReference>
<dbReference type="InterPro" id="IPR050612">
    <property type="entry name" value="Prok_Mopterin_Oxidored"/>
</dbReference>
<keyword evidence="2" id="KW-0479">Metal-binding</keyword>
<dbReference type="PROSITE" id="PS51669">
    <property type="entry name" value="4FE4S_MOW_BIS_MGD"/>
    <property type="match status" value="1"/>
</dbReference>
<reference evidence="6 7" key="1">
    <citation type="submission" date="2020-08" db="EMBL/GenBank/DDBJ databases">
        <title>Genomic Encyclopedia of Type Strains, Phase III (KMG-III): the genomes of soil and plant-associated and newly described type strains.</title>
        <authorList>
            <person name="Whitman W."/>
        </authorList>
    </citation>
    <scope>NUCLEOTIDE SEQUENCE [LARGE SCALE GENOMIC DNA]</scope>
    <source>
        <strain evidence="6 7">CECT 8654</strain>
    </source>
</reference>
<dbReference type="Gene3D" id="3.40.50.740">
    <property type="match status" value="1"/>
</dbReference>
<dbReference type="InterPro" id="IPR006656">
    <property type="entry name" value="Mopterin_OxRdtase"/>
</dbReference>
<dbReference type="GO" id="GO:0016491">
    <property type="term" value="F:oxidoreductase activity"/>
    <property type="evidence" value="ECO:0007669"/>
    <property type="project" value="InterPro"/>
</dbReference>
<evidence type="ECO:0000256" key="3">
    <source>
        <dbReference type="ARBA" id="ARBA00023004"/>
    </source>
</evidence>
<evidence type="ECO:0000256" key="2">
    <source>
        <dbReference type="ARBA" id="ARBA00022723"/>
    </source>
</evidence>
<gene>
    <name evidence="6" type="ORF">FHR99_002672</name>
</gene>
<sequence length="702" mass="77682">MATTIHHRTCNLCEAICGLEIEHDGSQILSIKGDKQDPFSRGHVCPKAVALKDIHEDPDRLRQPLKKVDGQWQSISWDQALDEVAEKLGAIQQAHGKDSVGVYLGNPNVHNTGSMLFSRHLLHALNTRNRFSATSVDQLPHHLIAHKLFGHQLKIPVPDIDHCDYFLVFGANPMASNGSIMTVPDVRHRLKAINQRGGKIVVIDPRRSETAEVASEHLFVRPGSDALLLSAMIHDLYASGKVATHRLHDHTDELEGLEAQFSPFSPEAVAEATGISALEIRRLVSEFTSAKNAVAYGRMGVSVHPFGTLSQYLIMLFNLLCGRLDEPGGLMFTRPAIDTLSVTGPGNFDRSRSRVRQLPAFSGEYPVATLAEEILTPGEGQIRALLTVAGNPVLSTPNGRQLDKALEQLDFMVCIDFYLNETSRHADIILPPVSPLEREHYDVIFHLLAVRNSSRYADALFEKPKDAKHDWEIFLALAERLSPARGLKQKFSHLGRRILTPKRTLDALLKRGPYKLSLKKLRAQPHGIDLGPLQPQLPEGLHHKDKRIHLNTEFFLSDLERLKTLLADTERHEQVLLIGRRHVRSNNSWLHNSQRLVKGKPRCTAQIHPRDAARMGVNEGQNVRITSRVGSLVVPAEVTDEIMPGVVSVPHGWGHQREGVQLSVAKEHAGVSVNDLTDEQAIDALSGNAALNALPVQLSAAS</sequence>
<name>A0A7W4W6H7_9GAMM</name>
<keyword evidence="7" id="KW-1185">Reference proteome</keyword>
<evidence type="ECO:0000259" key="5">
    <source>
        <dbReference type="PROSITE" id="PS51669"/>
    </source>
</evidence>
<evidence type="ECO:0000313" key="6">
    <source>
        <dbReference type="EMBL" id="MBB3048398.1"/>
    </source>
</evidence>
<dbReference type="EMBL" id="JACHWY010000003">
    <property type="protein sequence ID" value="MBB3048398.1"/>
    <property type="molecule type" value="Genomic_DNA"/>
</dbReference>
<comment type="similarity">
    <text evidence="1">Belongs to the prokaryotic molybdopterin-containing oxidoreductase family.</text>
</comment>
<evidence type="ECO:0000256" key="4">
    <source>
        <dbReference type="ARBA" id="ARBA00023014"/>
    </source>
</evidence>
<accession>A0A7W4W6H7</accession>
<dbReference type="GO" id="GO:0046872">
    <property type="term" value="F:metal ion binding"/>
    <property type="evidence" value="ECO:0007669"/>
    <property type="project" value="UniProtKB-KW"/>
</dbReference>
<dbReference type="RefSeq" id="WP_183411182.1">
    <property type="nucleotide sequence ID" value="NZ_JACHWY010000003.1"/>
</dbReference>
<dbReference type="GO" id="GO:0043546">
    <property type="term" value="F:molybdopterin cofactor binding"/>
    <property type="evidence" value="ECO:0007669"/>
    <property type="project" value="InterPro"/>
</dbReference>
<dbReference type="SMART" id="SM00926">
    <property type="entry name" value="Molybdop_Fe4S4"/>
    <property type="match status" value="1"/>
</dbReference>
<dbReference type="Gene3D" id="3.40.228.10">
    <property type="entry name" value="Dimethylsulfoxide Reductase, domain 2"/>
    <property type="match status" value="1"/>
</dbReference>
<organism evidence="6 7">
    <name type="scientific">Litorivivens lipolytica</name>
    <dbReference type="NCBI Taxonomy" id="1524264"/>
    <lineage>
        <taxon>Bacteria</taxon>
        <taxon>Pseudomonadati</taxon>
        <taxon>Pseudomonadota</taxon>
        <taxon>Gammaproteobacteria</taxon>
        <taxon>Litorivivens</taxon>
    </lineage>
</organism>
<dbReference type="InterPro" id="IPR006657">
    <property type="entry name" value="MoPterin_dinucl-bd_dom"/>
</dbReference>
<dbReference type="Pfam" id="PF00384">
    <property type="entry name" value="Molybdopterin"/>
    <property type="match status" value="1"/>
</dbReference>
<dbReference type="Gene3D" id="2.20.25.90">
    <property type="entry name" value="ADC-like domains"/>
    <property type="match status" value="1"/>
</dbReference>
<comment type="caution">
    <text evidence="6">The sequence shown here is derived from an EMBL/GenBank/DDBJ whole genome shotgun (WGS) entry which is preliminary data.</text>
</comment>